<organism evidence="2 4">
    <name type="scientific">Aliidiomarina maris</name>
    <dbReference type="NCBI Taxonomy" id="531312"/>
    <lineage>
        <taxon>Bacteria</taxon>
        <taxon>Pseudomonadati</taxon>
        <taxon>Pseudomonadota</taxon>
        <taxon>Gammaproteobacteria</taxon>
        <taxon>Alteromonadales</taxon>
        <taxon>Idiomarinaceae</taxon>
        <taxon>Aliidiomarina</taxon>
    </lineage>
</organism>
<dbReference type="Proteomes" id="UP000249203">
    <property type="component" value="Unassembled WGS sequence"/>
</dbReference>
<proteinExistence type="predicted"/>
<accession>A0A327WZG0</accession>
<evidence type="ECO:0000313" key="3">
    <source>
        <dbReference type="EMBL" id="RUO25140.1"/>
    </source>
</evidence>
<name>A0A327WZG0_9GAMM</name>
<feature type="domain" description="Abortive phage infection protein C-terminal" evidence="1">
    <location>
        <begin position="256"/>
        <end position="549"/>
    </location>
</feature>
<reference evidence="3 5" key="1">
    <citation type="journal article" date="2018" name="Front. Microbiol.">
        <title>Genome-Based Analysis Reveals the Taxonomy and Diversity of the Family Idiomarinaceae.</title>
        <authorList>
            <person name="Liu Y."/>
            <person name="Lai Q."/>
            <person name="Shao Z."/>
        </authorList>
    </citation>
    <scope>NUCLEOTIDE SEQUENCE [LARGE SCALE GENOMIC DNA]</scope>
    <source>
        <strain evidence="3 5">CF12-14</strain>
    </source>
</reference>
<dbReference type="Proteomes" id="UP000287865">
    <property type="component" value="Unassembled WGS sequence"/>
</dbReference>
<protein>
    <submittedName>
        <fullName evidence="2">AIPR protein</fullName>
    </submittedName>
</protein>
<dbReference type="EMBL" id="QLMD01000004">
    <property type="protein sequence ID" value="RAJ99005.1"/>
    <property type="molecule type" value="Genomic_DNA"/>
</dbReference>
<keyword evidence="5" id="KW-1185">Reference proteome</keyword>
<sequence length="609" mass="70618">MNKYESLVNILDRLRYEAPLEFKRYRPSDSSEEALNQARSRTLIHLYLKVNFGILDFKSRERLITDKSHDAGIDAYYIDTENKRVILLQAKFRTSRENFENKNISFDELLKMEVSRVIDGESNDEEGQEYNGKIKQLQREISELPDVGRYKYEVVILANVKALKLSQLTRLTGGFPAEIFDNERVYKELVFPVVTGTFYNSAELSISLNLVNKSTSAARISYSVETEYEDCDITVVFVPTEEIGRILHTYQNSILKYNPRCYLEMKTSSVNKGIYDTIKTKKTNEFALFNNGLTMLSDDTAFNERIGQKDRAQIIINNPQLINGGQTSYTLSRIFSECLDNTECSSVFQGKEVLLKIVTFGESTSGNESNKRKLIEDISKATNRQSVVSDADRRSNDKVQVDLQEILFDEFGCYYERKKGEFSNGIREKYISRKQIVDRDTILRVAVCLHLQPSITRTSINKLYTDENFSKYMPNASRSSELYYGYLVLEGVRDMLKKTNQDSNDRHGISSYGYALRYGHYSLVTVCIAKYFEDKNSIHHVSEHLREVLGVWAKFEETIMKKTRNSAYFRYYEDPETLEKRSEVNFEGYYKGKTLNSDLIEYFKLNKTF</sequence>
<evidence type="ECO:0000313" key="5">
    <source>
        <dbReference type="Proteomes" id="UP000287865"/>
    </source>
</evidence>
<dbReference type="AlphaFoldDB" id="A0A327WZG0"/>
<evidence type="ECO:0000313" key="2">
    <source>
        <dbReference type="EMBL" id="RAJ99005.1"/>
    </source>
</evidence>
<reference evidence="2 4" key="2">
    <citation type="submission" date="2018-06" db="EMBL/GenBank/DDBJ databases">
        <title>Genomic Encyclopedia of Type Strains, Phase III (KMG-III): the genomes of soil and plant-associated and newly described type strains.</title>
        <authorList>
            <person name="Whitman W."/>
        </authorList>
    </citation>
    <scope>NUCLEOTIDE SEQUENCE [LARGE SCALE GENOMIC DNA]</scope>
    <source>
        <strain evidence="2 4">CGMCC 1.15366</strain>
    </source>
</reference>
<gene>
    <name evidence="2" type="ORF">B0I24_104209</name>
    <name evidence="3" type="ORF">CWE07_06610</name>
</gene>
<comment type="caution">
    <text evidence="2">The sequence shown here is derived from an EMBL/GenBank/DDBJ whole genome shotgun (WGS) entry which is preliminary data.</text>
</comment>
<dbReference type="Pfam" id="PF10592">
    <property type="entry name" value="AIPR"/>
    <property type="match status" value="1"/>
</dbReference>
<dbReference type="InterPro" id="IPR018891">
    <property type="entry name" value="AIPR_C"/>
</dbReference>
<evidence type="ECO:0000259" key="1">
    <source>
        <dbReference type="Pfam" id="PF10592"/>
    </source>
</evidence>
<dbReference type="EMBL" id="PIPK01000004">
    <property type="protein sequence ID" value="RUO25140.1"/>
    <property type="molecule type" value="Genomic_DNA"/>
</dbReference>
<evidence type="ECO:0000313" key="4">
    <source>
        <dbReference type="Proteomes" id="UP000249203"/>
    </source>
</evidence>
<dbReference type="OrthoDB" id="9806213at2"/>
<dbReference type="RefSeq" id="WP_111569086.1">
    <property type="nucleotide sequence ID" value="NZ_PIPK01000004.1"/>
</dbReference>